<feature type="compositionally biased region" description="Low complexity" evidence="3">
    <location>
        <begin position="161"/>
        <end position="186"/>
    </location>
</feature>
<dbReference type="InterPro" id="IPR007219">
    <property type="entry name" value="XnlR_reg_dom"/>
</dbReference>
<feature type="region of interest" description="Disordered" evidence="3">
    <location>
        <begin position="1"/>
        <end position="210"/>
    </location>
</feature>
<evidence type="ECO:0000256" key="1">
    <source>
        <dbReference type="ARBA" id="ARBA00022723"/>
    </source>
</evidence>
<evidence type="ECO:0000313" key="5">
    <source>
        <dbReference type="EMBL" id="RSH80972.1"/>
    </source>
</evidence>
<dbReference type="GO" id="GO:0005634">
    <property type="term" value="C:nucleus"/>
    <property type="evidence" value="ECO:0007669"/>
    <property type="project" value="TreeGrafter"/>
</dbReference>
<evidence type="ECO:0000313" key="6">
    <source>
        <dbReference type="Proteomes" id="UP000279236"/>
    </source>
</evidence>
<dbReference type="InterPro" id="IPR036864">
    <property type="entry name" value="Zn2-C6_fun-type_DNA-bd_sf"/>
</dbReference>
<dbReference type="GO" id="GO:0003677">
    <property type="term" value="F:DNA binding"/>
    <property type="evidence" value="ECO:0007669"/>
    <property type="project" value="InterPro"/>
</dbReference>
<dbReference type="RefSeq" id="XP_028475691.1">
    <property type="nucleotide sequence ID" value="XM_028623717.1"/>
</dbReference>
<feature type="compositionally biased region" description="Pro residues" evidence="3">
    <location>
        <begin position="187"/>
        <end position="205"/>
    </location>
</feature>
<dbReference type="Pfam" id="PF00172">
    <property type="entry name" value="Zn_clus"/>
    <property type="match status" value="1"/>
</dbReference>
<feature type="compositionally biased region" description="Gly residues" evidence="3">
    <location>
        <begin position="106"/>
        <end position="118"/>
    </location>
</feature>
<dbReference type="SMART" id="SM00906">
    <property type="entry name" value="Fungal_trans"/>
    <property type="match status" value="1"/>
</dbReference>
<evidence type="ECO:0000259" key="4">
    <source>
        <dbReference type="PROSITE" id="PS50048"/>
    </source>
</evidence>
<dbReference type="STRING" id="105984.A0A427XQ54"/>
<dbReference type="GO" id="GO:0006351">
    <property type="term" value="P:DNA-templated transcription"/>
    <property type="evidence" value="ECO:0007669"/>
    <property type="project" value="InterPro"/>
</dbReference>
<dbReference type="Proteomes" id="UP000279236">
    <property type="component" value="Unassembled WGS sequence"/>
</dbReference>
<dbReference type="InterPro" id="IPR052780">
    <property type="entry name" value="AAA_Catabolism_Regulators"/>
</dbReference>
<dbReference type="OrthoDB" id="39175at2759"/>
<feature type="compositionally biased region" description="Polar residues" evidence="3">
    <location>
        <begin position="744"/>
        <end position="755"/>
    </location>
</feature>
<feature type="domain" description="Zn(2)-C6 fungal-type" evidence="4">
    <location>
        <begin position="49"/>
        <end position="82"/>
    </location>
</feature>
<keyword evidence="2" id="KW-0539">Nucleus</keyword>
<feature type="region of interest" description="Disordered" evidence="3">
    <location>
        <begin position="738"/>
        <end position="809"/>
    </location>
</feature>
<name>A0A427XQ54_9TREE</name>
<dbReference type="Gene3D" id="4.10.240.10">
    <property type="entry name" value="Zn(2)-C6 fungal-type DNA-binding domain"/>
    <property type="match status" value="1"/>
</dbReference>
<dbReference type="CDD" id="cd12148">
    <property type="entry name" value="fungal_TF_MHR"/>
    <property type="match status" value="1"/>
</dbReference>
<dbReference type="GO" id="GO:0008270">
    <property type="term" value="F:zinc ion binding"/>
    <property type="evidence" value="ECO:0007669"/>
    <property type="project" value="InterPro"/>
</dbReference>
<accession>A0A427XQ54</accession>
<organism evidence="5 6">
    <name type="scientific">Apiotrichum porosum</name>
    <dbReference type="NCBI Taxonomy" id="105984"/>
    <lineage>
        <taxon>Eukaryota</taxon>
        <taxon>Fungi</taxon>
        <taxon>Dikarya</taxon>
        <taxon>Basidiomycota</taxon>
        <taxon>Agaricomycotina</taxon>
        <taxon>Tremellomycetes</taxon>
        <taxon>Trichosporonales</taxon>
        <taxon>Trichosporonaceae</taxon>
        <taxon>Apiotrichum</taxon>
    </lineage>
</organism>
<dbReference type="GO" id="GO:0000981">
    <property type="term" value="F:DNA-binding transcription factor activity, RNA polymerase II-specific"/>
    <property type="evidence" value="ECO:0007669"/>
    <property type="project" value="InterPro"/>
</dbReference>
<dbReference type="GeneID" id="39592946"/>
<comment type="caution">
    <text evidence="5">The sequence shown here is derived from an EMBL/GenBank/DDBJ whole genome shotgun (WGS) entry which is preliminary data.</text>
</comment>
<evidence type="ECO:0000256" key="3">
    <source>
        <dbReference type="SAM" id="MobiDB-lite"/>
    </source>
</evidence>
<dbReference type="SUPFAM" id="SSF57701">
    <property type="entry name" value="Zn2/Cys6 DNA-binding domain"/>
    <property type="match status" value="1"/>
</dbReference>
<evidence type="ECO:0000256" key="2">
    <source>
        <dbReference type="ARBA" id="ARBA00023242"/>
    </source>
</evidence>
<feature type="compositionally biased region" description="Low complexity" evidence="3">
    <location>
        <begin position="127"/>
        <end position="138"/>
    </location>
</feature>
<sequence>MHPQQHRQDTAGLAGPSGSGKSKTRLREDTAHGKLPPLGRVAADQPSLHCRSRKAKCDLGDIDAPSKPPCSRCRRESRECVFAPSRRGGNNKRRREDEVDGSAFSGSGGGGSVGGGAGSLSMNNGYPSAPGSVSGPSAPQYPPHVDVLNPSPKTDYLFNHPSNSSSGMSPSTGRSGPSPISSHAHLNPPPQHHAPAHGAPPPPPPLHEKRRRLHLNPLDPHAKADPSSLVVADMQNESDALHILALASAGEGSRGGRNGGGDDGSLLDAQNRRRPSVLPPVSRSEPARIEDFALIRLGIVDEEQATSLIGAFFRFHHHLFPMVPADRIPHTPEQIADFADTERYLVTAMIIIASRHNHVPGMRDVHERSWGVMRGWIGEIMCLGAPPTVDLVEALLLLAENLPRDPPRTNPDPVHAQGFGEEVHGAENRQAWMLIGMAIRCAYGLGIDKLALKLIPEVDRTYEVERARLVWTYCYLFDRHVSLRLGKAFWSRGPALCFQGFSASAQTGPAAAPGNFPFLTEMKAPKGAPADYPEQEDLASLVQTYLELTQLMSNAHDVLYPNAARTRSLVVYGEYFKYIDELARSLDGFKILWLEKKWKLFPLTDAVWAMFYYTQLYICAFSFQAHVERSAMSAEDRLQEGVAPPKSISLFPRGAAASPDARYIFQSIDAARQLLHICVDSLHPGGALPYLPNRFLLWFTYAAIVLLKALYSGAMLRADHEGVHKLIDRLCECFAEASPDSDHPATSANSPTGGNTVPLPAQNDSRPPDGTDSGGGGGGAYREQPSSSPAPPNWVPGSEAPDWALPPVSNPTSGLSFPYGTGVAPPHAQPLSEMGNVHPRESISVTNNLGFATLDDWFTNPAGGANPFEALDLADFWMKVGPGEAQGGFPFR</sequence>
<dbReference type="PROSITE" id="PS50048">
    <property type="entry name" value="ZN2_CY6_FUNGAL_2"/>
    <property type="match status" value="1"/>
</dbReference>
<dbReference type="PANTHER" id="PTHR31644">
    <property type="entry name" value="TRANSCRIPTIONAL ACTIVATOR ARO80-RELATED"/>
    <property type="match status" value="1"/>
</dbReference>
<gene>
    <name evidence="5" type="ORF">EHS24_008403</name>
</gene>
<feature type="region of interest" description="Disordered" evidence="3">
    <location>
        <begin position="250"/>
        <end position="283"/>
    </location>
</feature>
<dbReference type="CDD" id="cd00067">
    <property type="entry name" value="GAL4"/>
    <property type="match status" value="1"/>
</dbReference>
<dbReference type="EMBL" id="RSCE01000007">
    <property type="protein sequence ID" value="RSH80972.1"/>
    <property type="molecule type" value="Genomic_DNA"/>
</dbReference>
<protein>
    <recommendedName>
        <fullName evidence="4">Zn(2)-C6 fungal-type domain-containing protein</fullName>
    </recommendedName>
</protein>
<keyword evidence="1" id="KW-0479">Metal-binding</keyword>
<feature type="compositionally biased region" description="Gly residues" evidence="3">
    <location>
        <begin position="252"/>
        <end position="263"/>
    </location>
</feature>
<keyword evidence="6" id="KW-1185">Reference proteome</keyword>
<dbReference type="AlphaFoldDB" id="A0A427XQ54"/>
<dbReference type="InterPro" id="IPR001138">
    <property type="entry name" value="Zn2Cys6_DnaBD"/>
</dbReference>
<dbReference type="PANTHER" id="PTHR31644:SF1">
    <property type="entry name" value="ZN(II)2CYS6 TRANSCRIPTION FACTOR (EUROFUNG)"/>
    <property type="match status" value="1"/>
</dbReference>
<reference evidence="5 6" key="1">
    <citation type="submission" date="2018-11" db="EMBL/GenBank/DDBJ databases">
        <title>Genome sequence of Apiotrichum porosum DSM 27194.</title>
        <authorList>
            <person name="Aliyu H."/>
            <person name="Gorte O."/>
            <person name="Ochsenreither K."/>
        </authorList>
    </citation>
    <scope>NUCLEOTIDE SEQUENCE [LARGE SCALE GENOMIC DNA]</scope>
    <source>
        <strain evidence="5 6">DSM 27194</strain>
    </source>
</reference>
<proteinExistence type="predicted"/>